<evidence type="ECO:0000256" key="2">
    <source>
        <dbReference type="ARBA" id="ARBA00007639"/>
    </source>
</evidence>
<evidence type="ECO:0000313" key="5">
    <source>
        <dbReference type="EMBL" id="HDR51601.1"/>
    </source>
</evidence>
<comment type="similarity">
    <text evidence="2">Belongs to the bacterial solute-binding protein 2 family.</text>
</comment>
<dbReference type="AlphaFoldDB" id="A0A831LW34"/>
<dbReference type="PANTHER" id="PTHR30036">
    <property type="entry name" value="D-XYLOSE-BINDING PERIPLASMIC PROTEIN"/>
    <property type="match status" value="1"/>
</dbReference>
<reference evidence="5" key="1">
    <citation type="journal article" date="2020" name="mSystems">
        <title>Genome- and Community-Level Interaction Insights into Carbon Utilization and Element Cycling Functions of Hydrothermarchaeota in Hydrothermal Sediment.</title>
        <authorList>
            <person name="Zhou Z."/>
            <person name="Liu Y."/>
            <person name="Xu W."/>
            <person name="Pan J."/>
            <person name="Luo Z.H."/>
            <person name="Li M."/>
        </authorList>
    </citation>
    <scope>NUCLEOTIDE SEQUENCE [LARGE SCALE GENOMIC DNA]</scope>
    <source>
        <strain evidence="5">SpSt-1217</strain>
    </source>
</reference>
<feature type="domain" description="Periplasmic binding protein" evidence="4">
    <location>
        <begin position="29"/>
        <end position="281"/>
    </location>
</feature>
<comment type="subcellular location">
    <subcellularLocation>
        <location evidence="1">Cell envelope</location>
    </subcellularLocation>
</comment>
<dbReference type="PANTHER" id="PTHR30036:SF1">
    <property type="entry name" value="D-XYLOSE-BINDING PERIPLASMIC PROTEIN"/>
    <property type="match status" value="1"/>
</dbReference>
<dbReference type="GO" id="GO:0030288">
    <property type="term" value="C:outer membrane-bounded periplasmic space"/>
    <property type="evidence" value="ECO:0007669"/>
    <property type="project" value="TreeGrafter"/>
</dbReference>
<accession>A0A831LW34</accession>
<evidence type="ECO:0000256" key="3">
    <source>
        <dbReference type="ARBA" id="ARBA00022729"/>
    </source>
</evidence>
<gene>
    <name evidence="5" type="ORF">ENN90_08270</name>
</gene>
<name>A0A831LW34_9BACT</name>
<dbReference type="PROSITE" id="PS51257">
    <property type="entry name" value="PROKAR_LIPOPROTEIN"/>
    <property type="match status" value="1"/>
</dbReference>
<protein>
    <submittedName>
        <fullName evidence="5">Sugar ABC transporter substrate-binding protein</fullName>
    </submittedName>
</protein>
<evidence type="ECO:0000256" key="1">
    <source>
        <dbReference type="ARBA" id="ARBA00004196"/>
    </source>
</evidence>
<dbReference type="Gene3D" id="3.40.50.2300">
    <property type="match status" value="2"/>
</dbReference>
<dbReference type="InterPro" id="IPR028082">
    <property type="entry name" value="Peripla_BP_I"/>
</dbReference>
<proteinExistence type="inferred from homology"/>
<dbReference type="GO" id="GO:0030246">
    <property type="term" value="F:carbohydrate binding"/>
    <property type="evidence" value="ECO:0007669"/>
    <property type="project" value="TreeGrafter"/>
</dbReference>
<dbReference type="Pfam" id="PF13407">
    <property type="entry name" value="Peripla_BP_4"/>
    <property type="match status" value="1"/>
</dbReference>
<evidence type="ECO:0000259" key="4">
    <source>
        <dbReference type="Pfam" id="PF13407"/>
    </source>
</evidence>
<dbReference type="SUPFAM" id="SSF53822">
    <property type="entry name" value="Periplasmic binding protein-like I"/>
    <property type="match status" value="1"/>
</dbReference>
<dbReference type="EMBL" id="DSDK01000453">
    <property type="protein sequence ID" value="HDR51601.1"/>
    <property type="molecule type" value="Genomic_DNA"/>
</dbReference>
<keyword evidence="3" id="KW-0732">Signal</keyword>
<dbReference type="InterPro" id="IPR050555">
    <property type="entry name" value="Bact_Solute-Bind_Prot2"/>
</dbReference>
<comment type="caution">
    <text evidence="5">The sequence shown here is derived from an EMBL/GenBank/DDBJ whole genome shotgun (WGS) entry which is preliminary data.</text>
</comment>
<dbReference type="Proteomes" id="UP000886047">
    <property type="component" value="Unassembled WGS sequence"/>
</dbReference>
<dbReference type="InterPro" id="IPR025997">
    <property type="entry name" value="SBP_2_dom"/>
</dbReference>
<sequence>MNYLVKSFSIFLLAFFLFGGCTKDDSVKVGFLMHALDKERWENDRDFFVEKVRELGGTVEVRIADNDAEKQLRQANELLVNGVDVLVVVPVDQFAAAQIVENAHSRNVKVISYDRLIKNCQLDFYVSTDNVEIGRLQAEYLTTVRPSGNYALIGGGMHDNNSQFLYLGQMNVLQPIVERGDIKIVYNVFTERWAEEEGYDHAKKLLSQTTDVDAIIAGNDAIAYGAIRALREAGKEGDVLVAGMDADLRNLQEIVAGHQTCTIYKPFEKLAATAAELALTMGRTGEYERTFQTISNGVRLVPVVYHDGMVVNRENLKLTVISEGYQTEEEVYR</sequence>
<organism evidence="5">
    <name type="scientific">Mariniphaga anaerophila</name>
    <dbReference type="NCBI Taxonomy" id="1484053"/>
    <lineage>
        <taxon>Bacteria</taxon>
        <taxon>Pseudomonadati</taxon>
        <taxon>Bacteroidota</taxon>
        <taxon>Bacteroidia</taxon>
        <taxon>Marinilabiliales</taxon>
        <taxon>Prolixibacteraceae</taxon>
        <taxon>Mariniphaga</taxon>
    </lineage>
</organism>